<protein>
    <submittedName>
        <fullName evidence="1">Uncharacterized protein</fullName>
    </submittedName>
</protein>
<sequence>MQVATPFLNPETCPVKPKSCFCLSFWCLSQWRHCDAVPLNDNNLADNAFSASRDVSISHVWAVFLVYLRLHGCRVIGPQQQTPNSTYPKVNISELLHAETEQTKTRMRSRDGGQAKLGTRRIIVVQQFNWNKDELKEVISVC</sequence>
<dbReference type="EMBL" id="AZBU02000001">
    <property type="protein sequence ID" value="TMS38380.1"/>
    <property type="molecule type" value="Genomic_DNA"/>
</dbReference>
<dbReference type="AlphaFoldDB" id="A0A4U8UXY0"/>
<evidence type="ECO:0000313" key="1">
    <source>
        <dbReference type="EMBL" id="TMS38380.1"/>
    </source>
</evidence>
<accession>A0A4U8UXY0</accession>
<keyword evidence="2" id="KW-1185">Reference proteome</keyword>
<reference evidence="1 2" key="1">
    <citation type="journal article" date="2015" name="Genome Biol.">
        <title>Comparative genomics of Steinernema reveals deeply conserved gene regulatory networks.</title>
        <authorList>
            <person name="Dillman A.R."/>
            <person name="Macchietto M."/>
            <person name="Porter C.F."/>
            <person name="Rogers A."/>
            <person name="Williams B."/>
            <person name="Antoshechkin I."/>
            <person name="Lee M.M."/>
            <person name="Goodwin Z."/>
            <person name="Lu X."/>
            <person name="Lewis E.E."/>
            <person name="Goodrich-Blair H."/>
            <person name="Stock S.P."/>
            <person name="Adams B.J."/>
            <person name="Sternberg P.W."/>
            <person name="Mortazavi A."/>
        </authorList>
    </citation>
    <scope>NUCLEOTIDE SEQUENCE [LARGE SCALE GENOMIC DNA]</scope>
    <source>
        <strain evidence="1 2">ALL</strain>
    </source>
</reference>
<proteinExistence type="predicted"/>
<comment type="caution">
    <text evidence="1">The sequence shown here is derived from an EMBL/GenBank/DDBJ whole genome shotgun (WGS) entry which is preliminary data.</text>
</comment>
<reference evidence="1 2" key="2">
    <citation type="journal article" date="2019" name="G3 (Bethesda)">
        <title>Hybrid Assembly of the Genome of the Entomopathogenic Nematode Steinernema carpocapsae Identifies the X-Chromosome.</title>
        <authorList>
            <person name="Serra L."/>
            <person name="Macchietto M."/>
            <person name="Macias-Munoz A."/>
            <person name="McGill C.J."/>
            <person name="Rodriguez I.M."/>
            <person name="Rodriguez B."/>
            <person name="Murad R."/>
            <person name="Mortazavi A."/>
        </authorList>
    </citation>
    <scope>NUCLEOTIDE SEQUENCE [LARGE SCALE GENOMIC DNA]</scope>
    <source>
        <strain evidence="1 2">ALL</strain>
    </source>
</reference>
<name>A0A4U8UXY0_STECR</name>
<dbReference type="Proteomes" id="UP000298663">
    <property type="component" value="Unassembled WGS sequence"/>
</dbReference>
<organism evidence="1 2">
    <name type="scientific">Steinernema carpocapsae</name>
    <name type="common">Entomopathogenic nematode</name>
    <dbReference type="NCBI Taxonomy" id="34508"/>
    <lineage>
        <taxon>Eukaryota</taxon>
        <taxon>Metazoa</taxon>
        <taxon>Ecdysozoa</taxon>
        <taxon>Nematoda</taxon>
        <taxon>Chromadorea</taxon>
        <taxon>Rhabditida</taxon>
        <taxon>Tylenchina</taxon>
        <taxon>Panagrolaimomorpha</taxon>
        <taxon>Strongyloidoidea</taxon>
        <taxon>Steinernematidae</taxon>
        <taxon>Steinernema</taxon>
    </lineage>
</organism>
<gene>
    <name evidence="1" type="ORF">L596_005119</name>
</gene>
<evidence type="ECO:0000313" key="2">
    <source>
        <dbReference type="Proteomes" id="UP000298663"/>
    </source>
</evidence>